<protein>
    <recommendedName>
        <fullName evidence="3">Methyltransferase type 11 domain-containing protein</fullName>
    </recommendedName>
</protein>
<evidence type="ECO:0000313" key="2">
    <source>
        <dbReference type="Proteomes" id="UP000028492"/>
    </source>
</evidence>
<sequence>MQLLHSWTEEPRILHIGAVDDGARASLVDAGFILTVATNVDDLDITLPAGTSFGSILLSQEALSSRESLRSQIHLLHKAAEHVTPSGIVVVEVCPATSAERTEPRHGAHIHIADELDLIAEMAGLRRVHRCQLSEVSGDTTVASLYRRKQ</sequence>
<dbReference type="KEGG" id="aja:AJAP_38305"/>
<evidence type="ECO:0008006" key="3">
    <source>
        <dbReference type="Google" id="ProtNLM"/>
    </source>
</evidence>
<dbReference type="STRING" id="208439.AJAP_38305"/>
<name>A0A075V1S2_9PSEU</name>
<reference evidence="1 2" key="1">
    <citation type="journal article" date="2014" name="J. Biotechnol.">
        <title>Complete genome sequence of the actinobacterium Amycolatopsis japonica MG417-CF17(T) (=DSM 44213T) producing (S,S)-N,N'-ethylenediaminedisuccinic acid.</title>
        <authorList>
            <person name="Stegmann E."/>
            <person name="Albersmeier A."/>
            <person name="Spohn M."/>
            <person name="Gert H."/>
            <person name="Weber T."/>
            <person name="Wohlleben W."/>
            <person name="Kalinowski J."/>
            <person name="Ruckert C."/>
        </authorList>
    </citation>
    <scope>NUCLEOTIDE SEQUENCE [LARGE SCALE GENOMIC DNA]</scope>
    <source>
        <strain evidence="2">MG417-CF17 (DSM 44213)</strain>
    </source>
</reference>
<evidence type="ECO:0000313" key="1">
    <source>
        <dbReference type="EMBL" id="AIG80447.1"/>
    </source>
</evidence>
<proteinExistence type="predicted"/>
<accession>A0A075V1S2</accession>
<dbReference type="EMBL" id="CP008953">
    <property type="protein sequence ID" value="AIG80447.1"/>
    <property type="molecule type" value="Genomic_DNA"/>
</dbReference>
<dbReference type="AlphaFoldDB" id="A0A075V1S2"/>
<gene>
    <name evidence="1" type="ORF">AJAP_38305</name>
</gene>
<organism evidence="1 2">
    <name type="scientific">Amycolatopsis japonica</name>
    <dbReference type="NCBI Taxonomy" id="208439"/>
    <lineage>
        <taxon>Bacteria</taxon>
        <taxon>Bacillati</taxon>
        <taxon>Actinomycetota</taxon>
        <taxon>Actinomycetes</taxon>
        <taxon>Pseudonocardiales</taxon>
        <taxon>Pseudonocardiaceae</taxon>
        <taxon>Amycolatopsis</taxon>
        <taxon>Amycolatopsis japonica group</taxon>
    </lineage>
</organism>
<dbReference type="HOGENOM" id="CLU_1736720_0_0_11"/>
<keyword evidence="2" id="KW-1185">Reference proteome</keyword>
<dbReference type="Proteomes" id="UP000028492">
    <property type="component" value="Chromosome"/>
</dbReference>